<evidence type="ECO:0000313" key="1">
    <source>
        <dbReference type="EMBL" id="KAG1824733.1"/>
    </source>
</evidence>
<sequence>MSDTSTLPFGPVDCSDKVNINGNYIFMDVENLLIDWPTYMIKFTPTHPGPVALILHLKDTSRFTSVEDMESDTETSKLKAHKMYDTFFFSSSSMKDDLDVTFVSNEMTSKTEDDPNLFTATPVRLTRVRKDFTSKKHKLSHGHFFGDADSVWPPHWPHGYQDISSWPISAFENLKITPADVVANDKTM</sequence>
<reference evidence="1" key="1">
    <citation type="journal article" date="2020" name="New Phytol.">
        <title>Comparative genomics reveals dynamic genome evolution in host specialist ectomycorrhizal fungi.</title>
        <authorList>
            <person name="Lofgren L.A."/>
            <person name="Nguyen N.H."/>
            <person name="Vilgalys R."/>
            <person name="Ruytinx J."/>
            <person name="Liao H.L."/>
            <person name="Branco S."/>
            <person name="Kuo A."/>
            <person name="LaButti K."/>
            <person name="Lipzen A."/>
            <person name="Andreopoulos W."/>
            <person name="Pangilinan J."/>
            <person name="Riley R."/>
            <person name="Hundley H."/>
            <person name="Na H."/>
            <person name="Barry K."/>
            <person name="Grigoriev I.V."/>
            <person name="Stajich J.E."/>
            <person name="Kennedy P.G."/>
        </authorList>
    </citation>
    <scope>NUCLEOTIDE SEQUENCE</scope>
    <source>
        <strain evidence="1">MN1</strain>
    </source>
</reference>
<dbReference type="AlphaFoldDB" id="A0A9P7EL06"/>
<dbReference type="GeneID" id="64626383"/>
<accession>A0A9P7EL06</accession>
<organism evidence="1 2">
    <name type="scientific">Suillus subaureus</name>
    <dbReference type="NCBI Taxonomy" id="48587"/>
    <lineage>
        <taxon>Eukaryota</taxon>
        <taxon>Fungi</taxon>
        <taxon>Dikarya</taxon>
        <taxon>Basidiomycota</taxon>
        <taxon>Agaricomycotina</taxon>
        <taxon>Agaricomycetes</taxon>
        <taxon>Agaricomycetidae</taxon>
        <taxon>Boletales</taxon>
        <taxon>Suillineae</taxon>
        <taxon>Suillaceae</taxon>
        <taxon>Suillus</taxon>
    </lineage>
</organism>
<keyword evidence="2" id="KW-1185">Reference proteome</keyword>
<gene>
    <name evidence="1" type="ORF">BJ212DRAFT_1295833</name>
</gene>
<dbReference type="RefSeq" id="XP_041198450.1">
    <property type="nucleotide sequence ID" value="XM_041332366.1"/>
</dbReference>
<name>A0A9P7EL06_9AGAM</name>
<proteinExistence type="predicted"/>
<evidence type="ECO:0000313" key="2">
    <source>
        <dbReference type="Proteomes" id="UP000807769"/>
    </source>
</evidence>
<comment type="caution">
    <text evidence="1">The sequence shown here is derived from an EMBL/GenBank/DDBJ whole genome shotgun (WGS) entry which is preliminary data.</text>
</comment>
<dbReference type="Proteomes" id="UP000807769">
    <property type="component" value="Unassembled WGS sequence"/>
</dbReference>
<protein>
    <submittedName>
        <fullName evidence="1">Uncharacterized protein</fullName>
    </submittedName>
</protein>
<dbReference type="EMBL" id="JABBWG010000003">
    <property type="protein sequence ID" value="KAG1824733.1"/>
    <property type="molecule type" value="Genomic_DNA"/>
</dbReference>
<dbReference type="OrthoDB" id="2657552at2759"/>